<protein>
    <submittedName>
        <fullName evidence="1">Uncharacterized protein</fullName>
    </submittedName>
</protein>
<dbReference type="Proteomes" id="UP000263012">
    <property type="component" value="Chromosome"/>
</dbReference>
<reference evidence="2" key="1">
    <citation type="submission" date="2017-11" db="EMBL/GenBank/DDBJ databases">
        <title>Phenotypic and genomic properties of facultatively anaerobic sulfur-reducing natronoarchaea from hypersaline soda lakes.</title>
        <authorList>
            <person name="Sorokin D.Y."/>
            <person name="Kublanov I.V."/>
            <person name="Roman P."/>
            <person name="Sinninghe Damste J.S."/>
            <person name="Golyshin P.N."/>
            <person name="Rojo D."/>
            <person name="Ciordia S."/>
            <person name="Mena M.D.C."/>
            <person name="Ferrer M."/>
            <person name="Messina E."/>
            <person name="Smedile F."/>
            <person name="La Spada G."/>
            <person name="La Cono V."/>
            <person name="Yakimov M.M."/>
        </authorList>
    </citation>
    <scope>NUCLEOTIDE SEQUENCE [LARGE SCALE GENOMIC DNA]</scope>
    <source>
        <strain evidence="2">AArc-Sl</strain>
    </source>
</reference>
<evidence type="ECO:0000313" key="2">
    <source>
        <dbReference type="Proteomes" id="UP000263012"/>
    </source>
</evidence>
<accession>A0A343THT9</accession>
<proteinExistence type="predicted"/>
<keyword evidence="2" id="KW-1185">Reference proteome</keyword>
<dbReference type="EMBL" id="CP025066">
    <property type="protein sequence ID" value="AUX08661.1"/>
    <property type="molecule type" value="Genomic_DNA"/>
</dbReference>
<dbReference type="KEGG" id="hdf:AArcSl_1023"/>
<gene>
    <name evidence="1" type="ORF">AArcSl_1023</name>
</gene>
<sequence>MGTEQVLEAAKEYAVEHALDDIVVASTTGETGAMAADVFDAIDRNLAVVGHSTGYREPNEQELHDEHVEAIESAGGEVFVGPMVFSNVGAAVAKRDGHAVQSVLANALRLFGQGSKVAIECVLMACDAGLVDVDRPVLSIAGTGSGADTVFLIHSANSRDLYDLRVLEVIAKPADRENMPFY</sequence>
<dbReference type="SUPFAM" id="SSF52935">
    <property type="entry name" value="PK C-terminal domain-like"/>
    <property type="match status" value="1"/>
</dbReference>
<dbReference type="InterPro" id="IPR036918">
    <property type="entry name" value="Pyrv_Knase_C_sf"/>
</dbReference>
<evidence type="ECO:0000313" key="1">
    <source>
        <dbReference type="EMBL" id="AUX08661.1"/>
    </source>
</evidence>
<dbReference type="AlphaFoldDB" id="A0A343THT9"/>
<dbReference type="Gene3D" id="3.40.1380.20">
    <property type="entry name" value="Pyruvate kinase, C-terminal domain"/>
    <property type="match status" value="1"/>
</dbReference>
<organism evidence="1 2">
    <name type="scientific">Halalkaliarchaeum desulfuricum</name>
    <dbReference type="NCBI Taxonomy" id="2055893"/>
    <lineage>
        <taxon>Archaea</taxon>
        <taxon>Methanobacteriati</taxon>
        <taxon>Methanobacteriota</taxon>
        <taxon>Stenosarchaea group</taxon>
        <taxon>Halobacteria</taxon>
        <taxon>Halobacteriales</taxon>
        <taxon>Haloferacaceae</taxon>
        <taxon>Halalkaliarchaeum</taxon>
    </lineage>
</organism>
<name>A0A343THT9_9EURY</name>